<dbReference type="Proteomes" id="UP001595836">
    <property type="component" value="Unassembled WGS sequence"/>
</dbReference>
<accession>A0ABV9PUF8</accession>
<protein>
    <submittedName>
        <fullName evidence="1">Uncharacterized protein</fullName>
    </submittedName>
</protein>
<gene>
    <name evidence="1" type="ORF">ACFO7U_16945</name>
</gene>
<keyword evidence="2" id="KW-1185">Reference proteome</keyword>
<sequence length="124" mass="13613">MHVGLVTGCGDRDVIRLVWVPQCDSGLQLWVRVVVLRKKCIIDLEGAVQSVELRKVAFRLRGLLFQVAGVASEVTGTGPIDQSSMLVEEVGVRAARLFRRNRGIGDVLGQCILVEGREERTGDN</sequence>
<dbReference type="EMBL" id="JBHSHP010000061">
    <property type="protein sequence ID" value="MFC4756457.1"/>
    <property type="molecule type" value="Genomic_DNA"/>
</dbReference>
<dbReference type="RefSeq" id="WP_380059718.1">
    <property type="nucleotide sequence ID" value="NZ_JBHSHP010000061.1"/>
</dbReference>
<reference evidence="2" key="1">
    <citation type="journal article" date="2019" name="Int. J. Syst. Evol. Microbiol.">
        <title>The Global Catalogue of Microorganisms (GCM) 10K type strain sequencing project: providing services to taxonomists for standard genome sequencing and annotation.</title>
        <authorList>
            <consortium name="The Broad Institute Genomics Platform"/>
            <consortium name="The Broad Institute Genome Sequencing Center for Infectious Disease"/>
            <person name="Wu L."/>
            <person name="Ma J."/>
        </authorList>
    </citation>
    <scope>NUCLEOTIDE SEQUENCE [LARGE SCALE GENOMIC DNA]</scope>
    <source>
        <strain evidence="2">JCM 11882</strain>
    </source>
</reference>
<evidence type="ECO:0000313" key="2">
    <source>
        <dbReference type="Proteomes" id="UP001595836"/>
    </source>
</evidence>
<name>A0ABV9PUF8_9ACTN</name>
<organism evidence="1 2">
    <name type="scientific">Dietzia aurantiaca</name>
    <dbReference type="NCBI Taxonomy" id="983873"/>
    <lineage>
        <taxon>Bacteria</taxon>
        <taxon>Bacillati</taxon>
        <taxon>Actinomycetota</taxon>
        <taxon>Actinomycetes</taxon>
        <taxon>Mycobacteriales</taxon>
        <taxon>Dietziaceae</taxon>
        <taxon>Dietzia</taxon>
    </lineage>
</organism>
<comment type="caution">
    <text evidence="1">The sequence shown here is derived from an EMBL/GenBank/DDBJ whole genome shotgun (WGS) entry which is preliminary data.</text>
</comment>
<proteinExistence type="predicted"/>
<evidence type="ECO:0000313" key="1">
    <source>
        <dbReference type="EMBL" id="MFC4756457.1"/>
    </source>
</evidence>